<organism evidence="5 6">
    <name type="scientific">Sphingomonas oleivorans</name>
    <dbReference type="NCBI Taxonomy" id="1735121"/>
    <lineage>
        <taxon>Bacteria</taxon>
        <taxon>Pseudomonadati</taxon>
        <taxon>Pseudomonadota</taxon>
        <taxon>Alphaproteobacteria</taxon>
        <taxon>Sphingomonadales</taxon>
        <taxon>Sphingomonadaceae</taxon>
        <taxon>Sphingomonas</taxon>
    </lineage>
</organism>
<evidence type="ECO:0000256" key="3">
    <source>
        <dbReference type="ARBA" id="ARBA00023285"/>
    </source>
</evidence>
<dbReference type="GO" id="GO:0008777">
    <property type="term" value="F:acetylornithine deacetylase activity"/>
    <property type="evidence" value="ECO:0007669"/>
    <property type="project" value="TreeGrafter"/>
</dbReference>
<evidence type="ECO:0000313" key="5">
    <source>
        <dbReference type="EMBL" id="PTQ09985.1"/>
    </source>
</evidence>
<keyword evidence="6" id="KW-1185">Reference proteome</keyword>
<dbReference type="AlphaFoldDB" id="A0A2T5FW36"/>
<dbReference type="Gene3D" id="3.40.630.10">
    <property type="entry name" value="Zn peptidases"/>
    <property type="match status" value="1"/>
</dbReference>
<keyword evidence="2" id="KW-0378">Hydrolase</keyword>
<dbReference type="InterPro" id="IPR050072">
    <property type="entry name" value="Peptidase_M20A"/>
</dbReference>
<dbReference type="EMBL" id="NWBU01000010">
    <property type="protein sequence ID" value="PTQ09985.1"/>
    <property type="molecule type" value="Genomic_DNA"/>
</dbReference>
<keyword evidence="3" id="KW-0170">Cobalt</keyword>
<dbReference type="SUPFAM" id="SSF53187">
    <property type="entry name" value="Zn-dependent exopeptidases"/>
    <property type="match status" value="1"/>
</dbReference>
<dbReference type="Gene3D" id="3.30.70.360">
    <property type="match status" value="1"/>
</dbReference>
<dbReference type="Pfam" id="PF07687">
    <property type="entry name" value="M20_dimer"/>
    <property type="match status" value="1"/>
</dbReference>
<dbReference type="CDD" id="cd03894">
    <property type="entry name" value="M20_ArgE"/>
    <property type="match status" value="1"/>
</dbReference>
<protein>
    <submittedName>
        <fullName evidence="5">Acetylornithine deacetylase</fullName>
    </submittedName>
</protein>
<dbReference type="PANTHER" id="PTHR43808">
    <property type="entry name" value="ACETYLORNITHINE DEACETYLASE"/>
    <property type="match status" value="1"/>
</dbReference>
<dbReference type="GO" id="GO:0046872">
    <property type="term" value="F:metal ion binding"/>
    <property type="evidence" value="ECO:0007669"/>
    <property type="project" value="UniProtKB-KW"/>
</dbReference>
<keyword evidence="1" id="KW-0479">Metal-binding</keyword>
<comment type="caution">
    <text evidence="5">The sequence shown here is derived from an EMBL/GenBank/DDBJ whole genome shotgun (WGS) entry which is preliminary data.</text>
</comment>
<dbReference type="InterPro" id="IPR010169">
    <property type="entry name" value="AcOrn-deacetyl"/>
</dbReference>
<evidence type="ECO:0000313" key="6">
    <source>
        <dbReference type="Proteomes" id="UP000244162"/>
    </source>
</evidence>
<sequence>MAPDPATLALLADLIAFDTVSARSNRALIDHAAAWLATRGITAEVLPSEDGEKASLWATIGPHVDGGIVLSGHSDVVPVEGQDWSSDPFRLDIRDGRAFGRGVADMKGFIACALSAAARLNDAPLKRPIHVALTYDEEVGCIGAPKLLDWLSRQAPRPAIAFIGEPTSMQVVNAHKGIVVARTDIRGVEAHSSLAHQGVSAIGLAARAITLLQRIEAELAVQVRDARFEPDRTTISVNRIGGGTAANILAGHAWFEWDIRSIPGVDVPATLARFRQALEEEVIAPARALHPGVSAATLIVADAPALAPEEDGAAEALATRLLGTNRAVAVPYAAEAGQFQRAGLSTVIVGPGSIEQAHKADEYASLDQLARCEQFLDRLGAELSR</sequence>
<accession>A0A2T5FW36</accession>
<dbReference type="GO" id="GO:0006526">
    <property type="term" value="P:L-arginine biosynthetic process"/>
    <property type="evidence" value="ECO:0007669"/>
    <property type="project" value="InterPro"/>
</dbReference>
<dbReference type="OrthoDB" id="9809784at2"/>
<dbReference type="InterPro" id="IPR002933">
    <property type="entry name" value="Peptidase_M20"/>
</dbReference>
<feature type="domain" description="Peptidase M20 dimerisation" evidence="4">
    <location>
        <begin position="173"/>
        <end position="281"/>
    </location>
</feature>
<dbReference type="InterPro" id="IPR011650">
    <property type="entry name" value="Peptidase_M20_dimer"/>
</dbReference>
<evidence type="ECO:0000256" key="1">
    <source>
        <dbReference type="ARBA" id="ARBA00022723"/>
    </source>
</evidence>
<dbReference type="Pfam" id="PF01546">
    <property type="entry name" value="Peptidase_M20"/>
    <property type="match status" value="1"/>
</dbReference>
<dbReference type="NCBIfam" id="TIGR01892">
    <property type="entry name" value="AcOrn-deacetyl"/>
    <property type="match status" value="1"/>
</dbReference>
<dbReference type="InterPro" id="IPR036264">
    <property type="entry name" value="Bact_exopeptidase_dim_dom"/>
</dbReference>
<dbReference type="NCBIfam" id="NF005710">
    <property type="entry name" value="PRK07522.1"/>
    <property type="match status" value="1"/>
</dbReference>
<gene>
    <name evidence="5" type="primary">argE</name>
    <name evidence="5" type="ORF">CLG96_12620</name>
</gene>
<name>A0A2T5FW36_9SPHN</name>
<reference evidence="5 6" key="1">
    <citation type="submission" date="2017-09" db="EMBL/GenBank/DDBJ databases">
        <title>Sphingomonas panjinensis sp.nov., isolated from oil-contaminated soil.</title>
        <authorList>
            <person name="Wang L."/>
            <person name="Chen L."/>
        </authorList>
    </citation>
    <scope>NUCLEOTIDE SEQUENCE [LARGE SCALE GENOMIC DNA]</scope>
    <source>
        <strain evidence="5 6">FW-11</strain>
    </source>
</reference>
<proteinExistence type="predicted"/>
<dbReference type="RefSeq" id="WP_107968336.1">
    <property type="nucleotide sequence ID" value="NZ_NWBU01000010.1"/>
</dbReference>
<evidence type="ECO:0000259" key="4">
    <source>
        <dbReference type="Pfam" id="PF07687"/>
    </source>
</evidence>
<dbReference type="Proteomes" id="UP000244162">
    <property type="component" value="Unassembled WGS sequence"/>
</dbReference>
<dbReference type="PANTHER" id="PTHR43808:SF31">
    <property type="entry name" value="N-ACETYL-L-CITRULLINE DEACETYLASE"/>
    <property type="match status" value="1"/>
</dbReference>
<evidence type="ECO:0000256" key="2">
    <source>
        <dbReference type="ARBA" id="ARBA00022801"/>
    </source>
</evidence>
<dbReference type="SUPFAM" id="SSF55031">
    <property type="entry name" value="Bacterial exopeptidase dimerisation domain"/>
    <property type="match status" value="1"/>
</dbReference>